<keyword evidence="2" id="KW-0547">Nucleotide-binding</keyword>
<reference evidence="9" key="2">
    <citation type="journal article" date="2019" name="Int. J. Syst. Evol. Microbiol.">
        <title>The Global Catalogue of Microorganisms (GCM) 10K type strain sequencing project: providing services to taxonomists for standard genome sequencing and annotation.</title>
        <authorList>
            <consortium name="The Broad Institute Genomics Platform"/>
            <consortium name="The Broad Institute Genome Sequencing Center for Infectious Disease"/>
            <person name="Wu L."/>
            <person name="Ma J."/>
        </authorList>
    </citation>
    <scope>NUCLEOTIDE SEQUENCE [LARGE SCALE GENOMIC DNA]</scope>
    <source>
        <strain evidence="9">CGMCC 1.18437</strain>
    </source>
</reference>
<dbReference type="CDD" id="cd03293">
    <property type="entry name" value="ABC_NrtD_SsuB_transporters"/>
    <property type="match status" value="1"/>
</dbReference>
<dbReference type="Gene3D" id="3.40.50.300">
    <property type="entry name" value="P-loop containing nucleotide triphosphate hydrolases"/>
    <property type="match status" value="1"/>
</dbReference>
<dbReference type="SUPFAM" id="SSF52540">
    <property type="entry name" value="P-loop containing nucleoside triphosphate hydrolases"/>
    <property type="match status" value="1"/>
</dbReference>
<dbReference type="GO" id="GO:0005524">
    <property type="term" value="F:ATP binding"/>
    <property type="evidence" value="ECO:0007669"/>
    <property type="project" value="UniProtKB-KW"/>
</dbReference>
<evidence type="ECO:0000259" key="5">
    <source>
        <dbReference type="PROSITE" id="PS50893"/>
    </source>
</evidence>
<evidence type="ECO:0000256" key="1">
    <source>
        <dbReference type="ARBA" id="ARBA00022448"/>
    </source>
</evidence>
<keyword evidence="3 7" id="KW-0067">ATP-binding</keyword>
<organism evidence="7 8">
    <name type="scientific">Deinococcus metalli</name>
    <dbReference type="NCBI Taxonomy" id="1141878"/>
    <lineage>
        <taxon>Bacteria</taxon>
        <taxon>Thermotogati</taxon>
        <taxon>Deinococcota</taxon>
        <taxon>Deinococci</taxon>
        <taxon>Deinococcales</taxon>
        <taxon>Deinococcaceae</taxon>
        <taxon>Deinococcus</taxon>
    </lineage>
</organism>
<dbReference type="PANTHER" id="PTHR42788:SF13">
    <property type="entry name" value="ALIPHATIC SULFONATES IMPORT ATP-BINDING PROTEIN SSUB"/>
    <property type="match status" value="1"/>
</dbReference>
<feature type="region of interest" description="Disordered" evidence="4">
    <location>
        <begin position="1"/>
        <end position="32"/>
    </location>
</feature>
<reference evidence="6" key="4">
    <citation type="submission" date="2024-05" db="EMBL/GenBank/DDBJ databases">
        <authorList>
            <person name="Sun Q."/>
            <person name="Zhou Y."/>
        </authorList>
    </citation>
    <scope>NUCLEOTIDE SEQUENCE</scope>
    <source>
        <strain evidence="6">CGMCC 1.18437</strain>
    </source>
</reference>
<evidence type="ECO:0000313" key="8">
    <source>
        <dbReference type="Proteomes" id="UP000539473"/>
    </source>
</evidence>
<reference evidence="6" key="1">
    <citation type="journal article" date="2014" name="Int. J. Syst. Evol. Microbiol.">
        <title>Complete genome of a new Firmicutes species belonging to the dominant human colonic microbiota ('Ruminococcus bicirculans') reveals two chromosomes and a selective capacity to utilize plant glucans.</title>
        <authorList>
            <consortium name="NISC Comparative Sequencing Program"/>
            <person name="Wegmann U."/>
            <person name="Louis P."/>
            <person name="Goesmann A."/>
            <person name="Henrissat B."/>
            <person name="Duncan S.H."/>
            <person name="Flint H.J."/>
        </authorList>
    </citation>
    <scope>NUCLEOTIDE SEQUENCE</scope>
    <source>
        <strain evidence="6">CGMCC 1.18437</strain>
    </source>
</reference>
<feature type="compositionally biased region" description="Low complexity" evidence="4">
    <location>
        <begin position="13"/>
        <end position="22"/>
    </location>
</feature>
<evidence type="ECO:0000256" key="2">
    <source>
        <dbReference type="ARBA" id="ARBA00022741"/>
    </source>
</evidence>
<proteinExistence type="predicted"/>
<feature type="domain" description="ABC transporter" evidence="5">
    <location>
        <begin position="35"/>
        <end position="258"/>
    </location>
</feature>
<dbReference type="InterPro" id="IPR003593">
    <property type="entry name" value="AAA+_ATPase"/>
</dbReference>
<dbReference type="Pfam" id="PF00005">
    <property type="entry name" value="ABC_tran"/>
    <property type="match status" value="1"/>
</dbReference>
<evidence type="ECO:0000256" key="3">
    <source>
        <dbReference type="ARBA" id="ARBA00022840"/>
    </source>
</evidence>
<evidence type="ECO:0000313" key="7">
    <source>
        <dbReference type="EMBL" id="MBB5375406.1"/>
    </source>
</evidence>
<sequence>MTATVDRDPAAPPTTTAPVTADMGAAHDAHPGSSLTLEGVSYHYKGRAGLGPIDLHVPPGEFLCVVGPSGSGKSTLLSLLAGFLRPQQGVIRLGDETVRGPHHSLTLVQQESALFPWLDVAGNVKFGLKRQKRAQQDARAAEALRLVGLDGYADRRVHELSGGQRQRVSLARALAVKPGLLLLDEPFSALDVQTRTSLADELLGIWWQQKVTVVFVTHQLEEALHLGQRVVALKDGQVALDARSKGLTLADLQAAVQH</sequence>
<dbReference type="PROSITE" id="PS00211">
    <property type="entry name" value="ABC_TRANSPORTER_1"/>
    <property type="match status" value="1"/>
</dbReference>
<dbReference type="InterPro" id="IPR003439">
    <property type="entry name" value="ABC_transporter-like_ATP-bd"/>
</dbReference>
<keyword evidence="9" id="KW-1185">Reference proteome</keyword>
<dbReference type="PANTHER" id="PTHR42788">
    <property type="entry name" value="TAURINE IMPORT ATP-BINDING PROTEIN-RELATED"/>
    <property type="match status" value="1"/>
</dbReference>
<dbReference type="PROSITE" id="PS50893">
    <property type="entry name" value="ABC_TRANSPORTER_2"/>
    <property type="match status" value="1"/>
</dbReference>
<dbReference type="SMART" id="SM00382">
    <property type="entry name" value="AAA"/>
    <property type="match status" value="1"/>
</dbReference>
<dbReference type="InterPro" id="IPR027417">
    <property type="entry name" value="P-loop_NTPase"/>
</dbReference>
<protein>
    <submittedName>
        <fullName evidence="6">ABC transporter ATP-binding protein</fullName>
    </submittedName>
    <submittedName>
        <fullName evidence="7">NitT/TauT family transport system ATP-binding protein</fullName>
    </submittedName>
</protein>
<dbReference type="AlphaFoldDB" id="A0A7W8KE88"/>
<gene>
    <name evidence="6" type="ORF">GCM10017781_01890</name>
    <name evidence="7" type="ORF">HNQ07_000850</name>
</gene>
<dbReference type="GO" id="GO:0016887">
    <property type="term" value="F:ATP hydrolysis activity"/>
    <property type="evidence" value="ECO:0007669"/>
    <property type="project" value="InterPro"/>
</dbReference>
<dbReference type="Proteomes" id="UP000539473">
    <property type="component" value="Unassembled WGS sequence"/>
</dbReference>
<dbReference type="Proteomes" id="UP000619376">
    <property type="component" value="Unassembled WGS sequence"/>
</dbReference>
<name>A0A7W8KE88_9DEIO</name>
<comment type="caution">
    <text evidence="7">The sequence shown here is derived from an EMBL/GenBank/DDBJ whole genome shotgun (WGS) entry which is preliminary data.</text>
</comment>
<dbReference type="EMBL" id="JACHFK010000001">
    <property type="protein sequence ID" value="MBB5375406.1"/>
    <property type="molecule type" value="Genomic_DNA"/>
</dbReference>
<dbReference type="EMBL" id="BNAJ01000001">
    <property type="protein sequence ID" value="GHF29520.1"/>
    <property type="molecule type" value="Genomic_DNA"/>
</dbReference>
<accession>A0A7W8KE88</accession>
<dbReference type="InterPro" id="IPR050166">
    <property type="entry name" value="ABC_transporter_ATP-bind"/>
</dbReference>
<evidence type="ECO:0000313" key="9">
    <source>
        <dbReference type="Proteomes" id="UP000619376"/>
    </source>
</evidence>
<evidence type="ECO:0000313" key="6">
    <source>
        <dbReference type="EMBL" id="GHF29520.1"/>
    </source>
</evidence>
<evidence type="ECO:0000256" key="4">
    <source>
        <dbReference type="SAM" id="MobiDB-lite"/>
    </source>
</evidence>
<dbReference type="InterPro" id="IPR017871">
    <property type="entry name" value="ABC_transporter-like_CS"/>
</dbReference>
<keyword evidence="1" id="KW-0813">Transport</keyword>
<reference evidence="7 8" key="3">
    <citation type="submission" date="2020-08" db="EMBL/GenBank/DDBJ databases">
        <title>Genomic Encyclopedia of Type Strains, Phase IV (KMG-IV): sequencing the most valuable type-strain genomes for metagenomic binning, comparative biology and taxonomic classification.</title>
        <authorList>
            <person name="Goeker M."/>
        </authorList>
    </citation>
    <scope>NUCLEOTIDE SEQUENCE [LARGE SCALE GENOMIC DNA]</scope>
    <source>
        <strain evidence="7 8">DSM 27521</strain>
    </source>
</reference>